<organism evidence="1 2">
    <name type="scientific">Pseudomonas syringae pv. tomato</name>
    <dbReference type="NCBI Taxonomy" id="323"/>
    <lineage>
        <taxon>Bacteria</taxon>
        <taxon>Pseudomonadati</taxon>
        <taxon>Pseudomonadota</taxon>
        <taxon>Gammaproteobacteria</taxon>
        <taxon>Pseudomonadales</taxon>
        <taxon>Pseudomonadaceae</taxon>
        <taxon>Pseudomonas</taxon>
    </lineage>
</organism>
<evidence type="ECO:0000313" key="2">
    <source>
        <dbReference type="Proteomes" id="UP000189855"/>
    </source>
</evidence>
<reference evidence="1 2" key="1">
    <citation type="journal article" date="2017" name="Mol. Ecol.">
        <title>Adaptation of the pathogen, Pseudomonas syringae, during experimental evolution on a native vs. alternative host plant.</title>
        <authorList>
            <person name="Meaden S."/>
            <person name="Koskella B."/>
        </authorList>
    </citation>
    <scope>NUCLEOTIDE SEQUENCE [LARGE SCALE GENOMIC DNA]</scope>
    <source>
        <strain evidence="1 2">PT23</strain>
    </source>
</reference>
<sequence>MAYLNWNEAPEWATHIVADADLPCIQCWAEKVGDAYYCENWRKNQRASFHMLDDDTDDEPGIWLVSSARPPSLMEGE</sequence>
<comment type="caution">
    <text evidence="1">The sequence shown here is derived from an EMBL/GenBank/DDBJ whole genome shotgun (WGS) entry which is preliminary data.</text>
</comment>
<name>A0AB36L2L5_PSEUB</name>
<dbReference type="EMBL" id="MSDS01000001">
    <property type="protein sequence ID" value="OPE62027.1"/>
    <property type="molecule type" value="Genomic_DNA"/>
</dbReference>
<accession>A0AB36L2L5</accession>
<evidence type="ECO:0000313" key="1">
    <source>
        <dbReference type="EMBL" id="OPE62027.1"/>
    </source>
</evidence>
<evidence type="ECO:0008006" key="3">
    <source>
        <dbReference type="Google" id="ProtNLM"/>
    </source>
</evidence>
<dbReference type="RefSeq" id="WP_054089944.1">
    <property type="nucleotide sequence ID" value="NZ_JAIFYV010000067.1"/>
</dbReference>
<proteinExistence type="predicted"/>
<gene>
    <name evidence="1" type="ORF">BTW15_01375</name>
</gene>
<dbReference type="AlphaFoldDB" id="A0AB36L2L5"/>
<protein>
    <recommendedName>
        <fullName evidence="3">DUF551 domain-containing protein</fullName>
    </recommendedName>
</protein>
<dbReference type="Proteomes" id="UP000189855">
    <property type="component" value="Unassembled WGS sequence"/>
</dbReference>